<sequence>MNISIKDRELIKELITEAEQKSDSEMVPMIVSRSDNYPAAHFRAAIIVSFLFSLGLYFSPLSIINPIYFLWIQLPGLILGYYLANIPSITRLLITKQEVEYEVTQRAIEAFFEHNLHTTEQHNGVLIFISILEKKIKIITDVGVRKKVDQKIWDEIIYSFTEKVKEGEFVEALKSTIAATSTVLENYFPATGKPKKNELKNDIIIE</sequence>
<protein>
    <submittedName>
        <fullName evidence="3">TPM domain-containing protein</fullName>
    </submittedName>
</protein>
<feature type="transmembrane region" description="Helical" evidence="1">
    <location>
        <begin position="42"/>
        <end position="60"/>
    </location>
</feature>
<dbReference type="RefSeq" id="WP_323578556.1">
    <property type="nucleotide sequence ID" value="NZ_JAYGJQ010000003.1"/>
</dbReference>
<accession>A0ABU5VYV5</accession>
<dbReference type="PANTHER" id="PTHR30373:SF8">
    <property type="entry name" value="BLL7265 PROTEIN"/>
    <property type="match status" value="1"/>
</dbReference>
<keyword evidence="1" id="KW-0472">Membrane</keyword>
<keyword evidence="1" id="KW-0812">Transmembrane</keyword>
<keyword evidence="4" id="KW-1185">Reference proteome</keyword>
<dbReference type="Proteomes" id="UP001302274">
    <property type="component" value="Unassembled WGS sequence"/>
</dbReference>
<reference evidence="3 4" key="1">
    <citation type="submission" date="2023-11" db="EMBL/GenBank/DDBJ databases">
        <title>A Novel Polar Bacteriovorax (B. antarcticus) Isolated from the Biocrust in Antarctica.</title>
        <authorList>
            <person name="Mun W."/>
            <person name="Choi S.Y."/>
            <person name="Mitchell R.J."/>
        </authorList>
    </citation>
    <scope>NUCLEOTIDE SEQUENCE [LARGE SCALE GENOMIC DNA]</scope>
    <source>
        <strain evidence="3 4">PP10</strain>
    </source>
</reference>
<evidence type="ECO:0000259" key="2">
    <source>
        <dbReference type="Pfam" id="PF04536"/>
    </source>
</evidence>
<name>A0ABU5VYV5_9BACT</name>
<evidence type="ECO:0000256" key="1">
    <source>
        <dbReference type="SAM" id="Phobius"/>
    </source>
</evidence>
<gene>
    <name evidence="3" type="ORF">SHI21_18520</name>
</gene>
<organism evidence="3 4">
    <name type="scientific">Bacteriovorax antarcticus</name>
    <dbReference type="NCBI Taxonomy" id="3088717"/>
    <lineage>
        <taxon>Bacteria</taxon>
        <taxon>Pseudomonadati</taxon>
        <taxon>Bdellovibrionota</taxon>
        <taxon>Bacteriovoracia</taxon>
        <taxon>Bacteriovoracales</taxon>
        <taxon>Bacteriovoracaceae</taxon>
        <taxon>Bacteriovorax</taxon>
    </lineage>
</organism>
<evidence type="ECO:0000313" key="4">
    <source>
        <dbReference type="Proteomes" id="UP001302274"/>
    </source>
</evidence>
<dbReference type="Gene3D" id="3.10.310.50">
    <property type="match status" value="1"/>
</dbReference>
<evidence type="ECO:0000313" key="3">
    <source>
        <dbReference type="EMBL" id="MEA9358236.1"/>
    </source>
</evidence>
<keyword evidence="1" id="KW-1133">Transmembrane helix</keyword>
<proteinExistence type="predicted"/>
<feature type="transmembrane region" description="Helical" evidence="1">
    <location>
        <begin position="66"/>
        <end position="84"/>
    </location>
</feature>
<dbReference type="EMBL" id="JAYGJQ010000003">
    <property type="protein sequence ID" value="MEA9358236.1"/>
    <property type="molecule type" value="Genomic_DNA"/>
</dbReference>
<comment type="caution">
    <text evidence="3">The sequence shown here is derived from an EMBL/GenBank/DDBJ whole genome shotgun (WGS) entry which is preliminary data.</text>
</comment>
<feature type="domain" description="TPM" evidence="2">
    <location>
        <begin position="100"/>
        <end position="181"/>
    </location>
</feature>
<dbReference type="InterPro" id="IPR007621">
    <property type="entry name" value="TPM_dom"/>
</dbReference>
<dbReference type="PANTHER" id="PTHR30373">
    <property type="entry name" value="UPF0603 PROTEIN YGCG"/>
    <property type="match status" value="1"/>
</dbReference>
<dbReference type="Pfam" id="PF04536">
    <property type="entry name" value="TPM_phosphatase"/>
    <property type="match status" value="1"/>
</dbReference>